<evidence type="ECO:0000256" key="5">
    <source>
        <dbReference type="SAM" id="MobiDB-lite"/>
    </source>
</evidence>
<reference evidence="6 7" key="1">
    <citation type="journal article" date="2018" name="Cell">
        <title>The Chara Genome: Secondary Complexity and Implications for Plant Terrestrialization.</title>
        <authorList>
            <person name="Nishiyama T."/>
            <person name="Sakayama H."/>
            <person name="Vries J.D."/>
            <person name="Buschmann H."/>
            <person name="Saint-Marcoux D."/>
            <person name="Ullrich K.K."/>
            <person name="Haas F.B."/>
            <person name="Vanderstraeten L."/>
            <person name="Becker D."/>
            <person name="Lang D."/>
            <person name="Vosolsobe S."/>
            <person name="Rombauts S."/>
            <person name="Wilhelmsson P.K.I."/>
            <person name="Janitza P."/>
            <person name="Kern R."/>
            <person name="Heyl A."/>
            <person name="Rumpler F."/>
            <person name="Villalobos L.I.A.C."/>
            <person name="Clay J.M."/>
            <person name="Skokan R."/>
            <person name="Toyoda A."/>
            <person name="Suzuki Y."/>
            <person name="Kagoshima H."/>
            <person name="Schijlen E."/>
            <person name="Tajeshwar N."/>
            <person name="Catarino B."/>
            <person name="Hetherington A.J."/>
            <person name="Saltykova A."/>
            <person name="Bonnot C."/>
            <person name="Breuninger H."/>
            <person name="Symeonidi A."/>
            <person name="Radhakrishnan G.V."/>
            <person name="Van Nieuwerburgh F."/>
            <person name="Deforce D."/>
            <person name="Chang C."/>
            <person name="Karol K.G."/>
            <person name="Hedrich R."/>
            <person name="Ulvskov P."/>
            <person name="Glockner G."/>
            <person name="Delwiche C.F."/>
            <person name="Petrasek J."/>
            <person name="Van de Peer Y."/>
            <person name="Friml J."/>
            <person name="Beilby M."/>
            <person name="Dolan L."/>
            <person name="Kohara Y."/>
            <person name="Sugano S."/>
            <person name="Fujiyama A."/>
            <person name="Delaux P.-M."/>
            <person name="Quint M."/>
            <person name="TheiBen G."/>
            <person name="Hagemann M."/>
            <person name="Harholt J."/>
            <person name="Dunand C."/>
            <person name="Zachgo S."/>
            <person name="Langdale J."/>
            <person name="Maumus F."/>
            <person name="Straeten D.V.D."/>
            <person name="Gould S.B."/>
            <person name="Rensing S.A."/>
        </authorList>
    </citation>
    <scope>NUCLEOTIDE SEQUENCE [LARGE SCALE GENOMIC DNA]</scope>
    <source>
        <strain evidence="6 7">S276</strain>
    </source>
</reference>
<dbReference type="InterPro" id="IPR000637">
    <property type="entry name" value="HMGI/Y_DNA-bd_CS"/>
</dbReference>
<keyword evidence="4" id="KW-0539">Nucleus</keyword>
<evidence type="ECO:0000256" key="4">
    <source>
        <dbReference type="ARBA" id="ARBA00023242"/>
    </source>
</evidence>
<keyword evidence="3" id="KW-0238">DNA-binding</keyword>
<feature type="compositionally biased region" description="Acidic residues" evidence="5">
    <location>
        <begin position="68"/>
        <end position="85"/>
    </location>
</feature>
<name>A0A388LHF2_CHABU</name>
<organism evidence="6 7">
    <name type="scientific">Chara braunii</name>
    <name type="common">Braun's stonewort</name>
    <dbReference type="NCBI Taxonomy" id="69332"/>
    <lineage>
        <taxon>Eukaryota</taxon>
        <taxon>Viridiplantae</taxon>
        <taxon>Streptophyta</taxon>
        <taxon>Charophyceae</taxon>
        <taxon>Charales</taxon>
        <taxon>Characeae</taxon>
        <taxon>Chara</taxon>
    </lineage>
</organism>
<dbReference type="PRINTS" id="PR00930">
    <property type="entry name" value="HIGHMOBLTYIY"/>
</dbReference>
<feature type="compositionally biased region" description="Acidic residues" evidence="5">
    <location>
        <begin position="201"/>
        <end position="218"/>
    </location>
</feature>
<evidence type="ECO:0000256" key="1">
    <source>
        <dbReference type="ARBA" id="ARBA00004123"/>
    </source>
</evidence>
<gene>
    <name evidence="6" type="ORF">CBR_g33948</name>
</gene>
<evidence type="ECO:0000256" key="3">
    <source>
        <dbReference type="ARBA" id="ARBA00023125"/>
    </source>
</evidence>
<comment type="subcellular location">
    <subcellularLocation>
        <location evidence="1">Nucleus</location>
    </subcellularLocation>
</comment>
<dbReference type="GO" id="GO:0000785">
    <property type="term" value="C:chromatin"/>
    <property type="evidence" value="ECO:0007669"/>
    <property type="project" value="InterPro"/>
</dbReference>
<sequence>MRSTLVFNSWNQRLLDNLAGSKQRGGDDIPWEVDYKEEKKQVEELSQDAKKGVEEWRARSRTANDSLNDTDEEEEEDNGDDDDDNVPAVDEVVSREATTDGMCTTQREVTRHRLHDSVLELEREMNESWRKPARASKYLARAHLDKMERVMETMTSEHAEKYLAARAKACAPAAKPVKRPRGRPCKVTRPLEKEAATQGVTDDEEEGKEEGRSEEEDVAVTSAKRPRGRPRKEAVQLSEDTTTCLVTADVESEARADDGSDNNSEEDCGSKENKLS</sequence>
<evidence type="ECO:0000313" key="6">
    <source>
        <dbReference type="EMBL" id="GBG81770.1"/>
    </source>
</evidence>
<dbReference type="GO" id="GO:0005634">
    <property type="term" value="C:nucleus"/>
    <property type="evidence" value="ECO:0007669"/>
    <property type="project" value="UniProtKB-SubCell"/>
</dbReference>
<protein>
    <submittedName>
        <fullName evidence="6">Uncharacterized protein</fullName>
    </submittedName>
</protein>
<keyword evidence="2" id="KW-0677">Repeat</keyword>
<feature type="region of interest" description="Disordered" evidence="5">
    <location>
        <begin position="171"/>
        <end position="276"/>
    </location>
</feature>
<keyword evidence="7" id="KW-1185">Reference proteome</keyword>
<dbReference type="SMART" id="SM00384">
    <property type="entry name" value="AT_hook"/>
    <property type="match status" value="2"/>
</dbReference>
<proteinExistence type="predicted"/>
<evidence type="ECO:0000313" key="7">
    <source>
        <dbReference type="Proteomes" id="UP000265515"/>
    </source>
</evidence>
<feature type="region of interest" description="Disordered" evidence="5">
    <location>
        <begin position="39"/>
        <end position="88"/>
    </location>
</feature>
<dbReference type="AlphaFoldDB" id="A0A388LHF2"/>
<evidence type="ECO:0000256" key="2">
    <source>
        <dbReference type="ARBA" id="ARBA00022737"/>
    </source>
</evidence>
<dbReference type="GO" id="GO:0003677">
    <property type="term" value="F:DNA binding"/>
    <property type="evidence" value="ECO:0007669"/>
    <property type="project" value="UniProtKB-KW"/>
</dbReference>
<dbReference type="GO" id="GO:0006355">
    <property type="term" value="P:regulation of DNA-templated transcription"/>
    <property type="evidence" value="ECO:0007669"/>
    <property type="project" value="InterPro"/>
</dbReference>
<dbReference type="Gramene" id="GBG81770">
    <property type="protein sequence ID" value="GBG81770"/>
    <property type="gene ID" value="CBR_g33948"/>
</dbReference>
<dbReference type="InterPro" id="IPR000116">
    <property type="entry name" value="HMGA"/>
</dbReference>
<dbReference type="PROSITE" id="PS00354">
    <property type="entry name" value="HMGI_Y"/>
    <property type="match status" value="1"/>
</dbReference>
<comment type="caution">
    <text evidence="6">The sequence shown here is derived from an EMBL/GenBank/DDBJ whole genome shotgun (WGS) entry which is preliminary data.</text>
</comment>
<accession>A0A388LHF2</accession>
<dbReference type="EMBL" id="BFEA01000386">
    <property type="protein sequence ID" value="GBG81770.1"/>
    <property type="molecule type" value="Genomic_DNA"/>
</dbReference>
<dbReference type="InterPro" id="IPR017956">
    <property type="entry name" value="AT_hook_DNA-bd_motif"/>
</dbReference>
<feature type="compositionally biased region" description="Basic residues" evidence="5">
    <location>
        <begin position="176"/>
        <end position="186"/>
    </location>
</feature>
<dbReference type="Proteomes" id="UP000265515">
    <property type="component" value="Unassembled WGS sequence"/>
</dbReference>
<feature type="compositionally biased region" description="Basic and acidic residues" evidence="5">
    <location>
        <begin position="39"/>
        <end position="58"/>
    </location>
</feature>